<dbReference type="Gene3D" id="3.50.70.10">
    <property type="match status" value="1"/>
</dbReference>
<feature type="domain" description="Chalcone isomerase" evidence="2">
    <location>
        <begin position="26"/>
        <end position="188"/>
    </location>
</feature>
<dbReference type="Pfam" id="PF16036">
    <property type="entry name" value="Chalcone_3"/>
    <property type="match status" value="1"/>
</dbReference>
<dbReference type="GO" id="GO:0016853">
    <property type="term" value="F:isomerase activity"/>
    <property type="evidence" value="ECO:0007669"/>
    <property type="project" value="UniProtKB-KW"/>
</dbReference>
<dbReference type="InterPro" id="IPR016087">
    <property type="entry name" value="Chalcone_isomerase"/>
</dbReference>
<dbReference type="InterPro" id="IPR036298">
    <property type="entry name" value="Chalcone_isomerase_sf"/>
</dbReference>
<accession>A0ABQ2QIW9</accession>
<dbReference type="EMBL" id="BMQW01000002">
    <property type="protein sequence ID" value="GGP81539.1"/>
    <property type="molecule type" value="Genomic_DNA"/>
</dbReference>
<organism evidence="3 4">
    <name type="scientific">Shewanella ulleungensis</name>
    <dbReference type="NCBI Taxonomy" id="2282699"/>
    <lineage>
        <taxon>Bacteria</taxon>
        <taxon>Pseudomonadati</taxon>
        <taxon>Pseudomonadota</taxon>
        <taxon>Gammaproteobacteria</taxon>
        <taxon>Alteromonadales</taxon>
        <taxon>Shewanellaceae</taxon>
        <taxon>Shewanella</taxon>
    </lineage>
</organism>
<reference evidence="4" key="1">
    <citation type="journal article" date="2019" name="Int. J. Syst. Evol. Microbiol.">
        <title>The Global Catalogue of Microorganisms (GCM) 10K type strain sequencing project: providing services to taxonomists for standard genome sequencing and annotation.</title>
        <authorList>
            <consortium name="The Broad Institute Genomics Platform"/>
            <consortium name="The Broad Institute Genome Sequencing Center for Infectious Disease"/>
            <person name="Wu L."/>
            <person name="Ma J."/>
        </authorList>
    </citation>
    <scope>NUCLEOTIDE SEQUENCE [LARGE SCALE GENOMIC DNA]</scope>
    <source>
        <strain evidence="4">JCM 32305</strain>
    </source>
</reference>
<name>A0ABQ2QIW9_9GAMM</name>
<dbReference type="RefSeq" id="WP_188954503.1">
    <property type="nucleotide sequence ID" value="NZ_BMQW01000002.1"/>
</dbReference>
<dbReference type="SUPFAM" id="SSF54626">
    <property type="entry name" value="Chalcone isomerase"/>
    <property type="match status" value="1"/>
</dbReference>
<keyword evidence="1" id="KW-0732">Signal</keyword>
<protein>
    <submittedName>
        <fullName evidence="3">Chalcone isomerase</fullName>
    </submittedName>
</protein>
<evidence type="ECO:0000256" key="1">
    <source>
        <dbReference type="SAM" id="SignalP"/>
    </source>
</evidence>
<sequence>MNFYALIGLAFSVSLLTLAPTAAQAKIVADVNVADQVMFAEQTLVLNGAGVRSKFFMDLYVGSLYLPVKASQLDSVLEQPIAVIQLTITSGMITSDKMRSAIEEGFDAATDNNIGSIKSDIQDFTQLFADEIVEGDQFTFVTQKGKGVTSIKNGQVQGNIAGEAFRQALLKIWLGDRPAQDNLKQDMLAQ</sequence>
<keyword evidence="3" id="KW-0413">Isomerase</keyword>
<gene>
    <name evidence="3" type="ORF">GCM10009410_13210</name>
</gene>
<dbReference type="InterPro" id="IPR016088">
    <property type="entry name" value="Chalcone_isomerase_3-sand"/>
</dbReference>
<proteinExistence type="predicted"/>
<evidence type="ECO:0000259" key="2">
    <source>
        <dbReference type="Pfam" id="PF16036"/>
    </source>
</evidence>
<keyword evidence="4" id="KW-1185">Reference proteome</keyword>
<evidence type="ECO:0000313" key="3">
    <source>
        <dbReference type="EMBL" id="GGP81539.1"/>
    </source>
</evidence>
<comment type="caution">
    <text evidence="3">The sequence shown here is derived from an EMBL/GenBank/DDBJ whole genome shotgun (WGS) entry which is preliminary data.</text>
</comment>
<evidence type="ECO:0000313" key="4">
    <source>
        <dbReference type="Proteomes" id="UP000654004"/>
    </source>
</evidence>
<feature type="chain" id="PRO_5047363468" evidence="1">
    <location>
        <begin position="26"/>
        <end position="190"/>
    </location>
</feature>
<feature type="signal peptide" evidence="1">
    <location>
        <begin position="1"/>
        <end position="25"/>
    </location>
</feature>
<dbReference type="Proteomes" id="UP000654004">
    <property type="component" value="Unassembled WGS sequence"/>
</dbReference>